<comment type="similarity">
    <text evidence="1 2">Belongs to the small heat shock protein (HSP20) family.</text>
</comment>
<dbReference type="CDD" id="cd06464">
    <property type="entry name" value="ACD_sHsps-like"/>
    <property type="match status" value="1"/>
</dbReference>
<dbReference type="InterPro" id="IPR002068">
    <property type="entry name" value="A-crystallin/Hsp20_dom"/>
</dbReference>
<evidence type="ECO:0000313" key="5">
    <source>
        <dbReference type="Proteomes" id="UP000525298"/>
    </source>
</evidence>
<proteinExistence type="inferred from homology"/>
<dbReference type="AlphaFoldDB" id="A0A7W0CBM6"/>
<dbReference type="SUPFAM" id="SSF49764">
    <property type="entry name" value="HSP20-like chaperones"/>
    <property type="match status" value="1"/>
</dbReference>
<dbReference type="EMBL" id="JACDUS010000012">
    <property type="protein sequence ID" value="MBA2882750.1"/>
    <property type="molecule type" value="Genomic_DNA"/>
</dbReference>
<dbReference type="InterPro" id="IPR031107">
    <property type="entry name" value="Small_HSP"/>
</dbReference>
<sequence length="146" mass="16878">MALVRWNPWTTLPTLQDRINRLFEDAVPATESREDVGLFEWRPMVDTYEKDDAIMIKAELPGVKKDDISIDVNNGVLSIKGERSHEDDVNEENYYRRERFYGKFQRAFTLPDNADADKIEAGFKDGVLEVKVPKTEQSKGKKVEIK</sequence>
<evidence type="ECO:0000259" key="3">
    <source>
        <dbReference type="PROSITE" id="PS01031"/>
    </source>
</evidence>
<evidence type="ECO:0000256" key="1">
    <source>
        <dbReference type="PROSITE-ProRule" id="PRU00285"/>
    </source>
</evidence>
<dbReference type="PANTHER" id="PTHR11527">
    <property type="entry name" value="HEAT-SHOCK PROTEIN 20 FAMILY MEMBER"/>
    <property type="match status" value="1"/>
</dbReference>
<protein>
    <submittedName>
        <fullName evidence="4">HSP20 family protein</fullName>
    </submittedName>
</protein>
<dbReference type="PROSITE" id="PS01031">
    <property type="entry name" value="SHSP"/>
    <property type="match status" value="1"/>
</dbReference>
<dbReference type="Gene3D" id="2.60.40.790">
    <property type="match status" value="1"/>
</dbReference>
<keyword evidence="5" id="KW-1185">Reference proteome</keyword>
<gene>
    <name evidence="4" type="ORF">HNR65_003105</name>
</gene>
<accession>A0A7W0CBM6</accession>
<evidence type="ECO:0000313" key="4">
    <source>
        <dbReference type="EMBL" id="MBA2882750.1"/>
    </source>
</evidence>
<dbReference type="InterPro" id="IPR008978">
    <property type="entry name" value="HSP20-like_chaperone"/>
</dbReference>
<evidence type="ECO:0000256" key="2">
    <source>
        <dbReference type="RuleBase" id="RU003616"/>
    </source>
</evidence>
<reference evidence="4 5" key="1">
    <citation type="submission" date="2020-07" db="EMBL/GenBank/DDBJ databases">
        <title>Genomic Encyclopedia of Type Strains, Phase IV (KMG-IV): sequencing the most valuable type-strain genomes for metagenomic binning, comparative biology and taxonomic classification.</title>
        <authorList>
            <person name="Goeker M."/>
        </authorList>
    </citation>
    <scope>NUCLEOTIDE SEQUENCE [LARGE SCALE GENOMIC DNA]</scope>
    <source>
        <strain evidence="4 5">DSM 17721</strain>
    </source>
</reference>
<organism evidence="4 5">
    <name type="scientific">Desulfosalsimonas propionicica</name>
    <dbReference type="NCBI Taxonomy" id="332175"/>
    <lineage>
        <taxon>Bacteria</taxon>
        <taxon>Pseudomonadati</taxon>
        <taxon>Thermodesulfobacteriota</taxon>
        <taxon>Desulfobacteria</taxon>
        <taxon>Desulfobacterales</taxon>
        <taxon>Desulfosalsimonadaceae</taxon>
        <taxon>Desulfosalsimonas</taxon>
    </lineage>
</organism>
<dbReference type="RefSeq" id="WP_181552373.1">
    <property type="nucleotide sequence ID" value="NZ_JACDUS010000012.1"/>
</dbReference>
<feature type="domain" description="SHSP" evidence="3">
    <location>
        <begin position="36"/>
        <end position="146"/>
    </location>
</feature>
<dbReference type="Proteomes" id="UP000525298">
    <property type="component" value="Unassembled WGS sequence"/>
</dbReference>
<dbReference type="Pfam" id="PF00011">
    <property type="entry name" value="HSP20"/>
    <property type="match status" value="1"/>
</dbReference>
<name>A0A7W0CBM6_9BACT</name>
<comment type="caution">
    <text evidence="4">The sequence shown here is derived from an EMBL/GenBank/DDBJ whole genome shotgun (WGS) entry which is preliminary data.</text>
</comment>